<protein>
    <submittedName>
        <fullName evidence="1">SFRICE_026783</fullName>
    </submittedName>
</protein>
<gene>
    <name evidence="1" type="ORF">SFRICE_026783</name>
</gene>
<dbReference type="EMBL" id="ODYU01002838">
    <property type="protein sequence ID" value="SOQ40815.1"/>
    <property type="molecule type" value="Genomic_DNA"/>
</dbReference>
<sequence length="107" mass="11909">MRVGDFKLKIRNYKSTFPHDISFTVCLNKGENHPMTFPALGEARGSVRFLLTKNHPVPSPAFRAGAPVNPLGSPQLRLLSVPNRSMLISSIIRSDLLFSRSLLRFCG</sequence>
<accession>A0A2H1VJ03</accession>
<proteinExistence type="predicted"/>
<organism evidence="1">
    <name type="scientific">Spodoptera frugiperda</name>
    <name type="common">Fall armyworm</name>
    <dbReference type="NCBI Taxonomy" id="7108"/>
    <lineage>
        <taxon>Eukaryota</taxon>
        <taxon>Metazoa</taxon>
        <taxon>Ecdysozoa</taxon>
        <taxon>Arthropoda</taxon>
        <taxon>Hexapoda</taxon>
        <taxon>Insecta</taxon>
        <taxon>Pterygota</taxon>
        <taxon>Neoptera</taxon>
        <taxon>Endopterygota</taxon>
        <taxon>Lepidoptera</taxon>
        <taxon>Glossata</taxon>
        <taxon>Ditrysia</taxon>
        <taxon>Noctuoidea</taxon>
        <taxon>Noctuidae</taxon>
        <taxon>Amphipyrinae</taxon>
        <taxon>Spodoptera</taxon>
    </lineage>
</organism>
<dbReference type="AlphaFoldDB" id="A0A2H1VJ03"/>
<reference evidence="1" key="1">
    <citation type="submission" date="2016-07" db="EMBL/GenBank/DDBJ databases">
        <authorList>
            <person name="Bretaudeau A."/>
        </authorList>
    </citation>
    <scope>NUCLEOTIDE SEQUENCE</scope>
    <source>
        <strain evidence="1">Rice</strain>
        <tissue evidence="1">Whole body</tissue>
    </source>
</reference>
<name>A0A2H1VJ03_SPOFR</name>
<evidence type="ECO:0000313" key="1">
    <source>
        <dbReference type="EMBL" id="SOQ40815.1"/>
    </source>
</evidence>